<dbReference type="Proteomes" id="UP000619238">
    <property type="component" value="Unassembled WGS sequence"/>
</dbReference>
<name>A0ABR7QAL4_9FLAO</name>
<accession>A0ABR7QAL4</accession>
<dbReference type="EMBL" id="JACGWS010000007">
    <property type="protein sequence ID" value="MBC8755572.1"/>
    <property type="molecule type" value="Genomic_DNA"/>
</dbReference>
<reference evidence="1 2" key="1">
    <citation type="submission" date="2020-07" db="EMBL/GenBank/DDBJ databases">
        <title>Description of Kordia aestuariivivens sp. nov., isolated from a tidal flat.</title>
        <authorList>
            <person name="Park S."/>
            <person name="Yoon J.-H."/>
        </authorList>
    </citation>
    <scope>NUCLEOTIDE SEQUENCE [LARGE SCALE GENOMIC DNA]</scope>
    <source>
        <strain evidence="1 2">YSTF-M3</strain>
    </source>
</reference>
<sequence>MKKSNVKLSLNKKRISFLETTEISGGITGKVCLYTNRHYPTCYGVNCVTENDCTSAVIDCS</sequence>
<protein>
    <recommendedName>
        <fullName evidence="3">Bacteriocin</fullName>
    </recommendedName>
</protein>
<evidence type="ECO:0000313" key="2">
    <source>
        <dbReference type="Proteomes" id="UP000619238"/>
    </source>
</evidence>
<keyword evidence="2" id="KW-1185">Reference proteome</keyword>
<gene>
    <name evidence="1" type="ORF">H2O64_12920</name>
</gene>
<proteinExistence type="predicted"/>
<comment type="caution">
    <text evidence="1">The sequence shown here is derived from an EMBL/GenBank/DDBJ whole genome shotgun (WGS) entry which is preliminary data.</text>
</comment>
<evidence type="ECO:0008006" key="3">
    <source>
        <dbReference type="Google" id="ProtNLM"/>
    </source>
</evidence>
<evidence type="ECO:0000313" key="1">
    <source>
        <dbReference type="EMBL" id="MBC8755572.1"/>
    </source>
</evidence>
<dbReference type="RefSeq" id="WP_187562622.1">
    <property type="nucleotide sequence ID" value="NZ_JACGWS010000007.1"/>
</dbReference>
<organism evidence="1 2">
    <name type="scientific">Kordia aestuariivivens</name>
    <dbReference type="NCBI Taxonomy" id="2759037"/>
    <lineage>
        <taxon>Bacteria</taxon>
        <taxon>Pseudomonadati</taxon>
        <taxon>Bacteroidota</taxon>
        <taxon>Flavobacteriia</taxon>
        <taxon>Flavobacteriales</taxon>
        <taxon>Flavobacteriaceae</taxon>
        <taxon>Kordia</taxon>
    </lineage>
</organism>